<evidence type="ECO:0000313" key="1">
    <source>
        <dbReference type="EMBL" id="ACB33408.1"/>
    </source>
</evidence>
<dbReference type="AlphaFoldDB" id="B1Y4G9"/>
<protein>
    <submittedName>
        <fullName evidence="1">Uncharacterized protein</fullName>
    </submittedName>
</protein>
<reference evidence="1 2" key="1">
    <citation type="submission" date="2008-03" db="EMBL/GenBank/DDBJ databases">
        <title>Complete sequence of Leptothrix cholodnii SP-6.</title>
        <authorList>
            <consortium name="US DOE Joint Genome Institute"/>
            <person name="Copeland A."/>
            <person name="Lucas S."/>
            <person name="Lapidus A."/>
            <person name="Glavina del Rio T."/>
            <person name="Dalin E."/>
            <person name="Tice H."/>
            <person name="Bruce D."/>
            <person name="Goodwin L."/>
            <person name="Pitluck S."/>
            <person name="Chertkov O."/>
            <person name="Brettin T."/>
            <person name="Detter J.C."/>
            <person name="Han C."/>
            <person name="Kuske C.R."/>
            <person name="Schmutz J."/>
            <person name="Larimer F."/>
            <person name="Land M."/>
            <person name="Hauser L."/>
            <person name="Kyrpides N."/>
            <person name="Lykidis A."/>
            <person name="Emerson D."/>
            <person name="Richardson P."/>
        </authorList>
    </citation>
    <scope>NUCLEOTIDE SEQUENCE [LARGE SCALE GENOMIC DNA]</scope>
    <source>
        <strain evidence="2">ATCC 51168 / LMG 8142 / SP-6</strain>
    </source>
</reference>
<dbReference type="Proteomes" id="UP000001693">
    <property type="component" value="Chromosome"/>
</dbReference>
<sequence length="32" mass="3394">MRINVTGGTALTMIRIDSIGSHGGEPIQPHHP</sequence>
<keyword evidence="2" id="KW-1185">Reference proteome</keyword>
<proteinExistence type="predicted"/>
<dbReference type="STRING" id="395495.Lcho_1139"/>
<dbReference type="HOGENOM" id="CLU_3390084_0_0_4"/>
<gene>
    <name evidence="1" type="ordered locus">Lcho_1139</name>
</gene>
<name>B1Y4G9_LEPCP</name>
<organism evidence="1 2">
    <name type="scientific">Leptothrix cholodnii (strain ATCC 51168 / LMG 8142 / SP-6)</name>
    <name type="common">Leptothrix discophora (strain SP-6)</name>
    <dbReference type="NCBI Taxonomy" id="395495"/>
    <lineage>
        <taxon>Bacteria</taxon>
        <taxon>Pseudomonadati</taxon>
        <taxon>Pseudomonadota</taxon>
        <taxon>Betaproteobacteria</taxon>
        <taxon>Burkholderiales</taxon>
        <taxon>Sphaerotilaceae</taxon>
        <taxon>Leptothrix</taxon>
    </lineage>
</organism>
<evidence type="ECO:0000313" key="2">
    <source>
        <dbReference type="Proteomes" id="UP000001693"/>
    </source>
</evidence>
<dbReference type="EMBL" id="CP001013">
    <property type="protein sequence ID" value="ACB33408.1"/>
    <property type="molecule type" value="Genomic_DNA"/>
</dbReference>
<accession>B1Y4G9</accession>
<dbReference type="KEGG" id="lch:Lcho_1139"/>